<gene>
    <name evidence="1" type="ORF">G1H61_26475</name>
</gene>
<dbReference type="EMBL" id="DAAOEO010000410">
    <property type="protein sequence ID" value="HAD2721390.1"/>
    <property type="molecule type" value="Genomic_DNA"/>
</dbReference>
<name>A0A712CSR0_SALET</name>
<reference evidence="1" key="2">
    <citation type="submission" date="2019-01" db="EMBL/GenBank/DDBJ databases">
        <authorList>
            <consortium name="NCBI Pathogen Detection Project"/>
        </authorList>
    </citation>
    <scope>NUCLEOTIDE SEQUENCE</scope>
    <source>
        <strain evidence="1">Salmonella enterica subsp. enterica</strain>
    </source>
</reference>
<organism evidence="1">
    <name type="scientific">Salmonella enterica I</name>
    <dbReference type="NCBI Taxonomy" id="59201"/>
    <lineage>
        <taxon>Bacteria</taxon>
        <taxon>Pseudomonadati</taxon>
        <taxon>Pseudomonadota</taxon>
        <taxon>Gammaproteobacteria</taxon>
        <taxon>Enterobacterales</taxon>
        <taxon>Enterobacteriaceae</taxon>
        <taxon>Salmonella</taxon>
    </lineage>
</organism>
<comment type="caution">
    <text evidence="1">The sequence shown here is derived from an EMBL/GenBank/DDBJ whole genome shotgun (WGS) entry which is preliminary data.</text>
</comment>
<reference evidence="1" key="1">
    <citation type="journal article" date="2018" name="Genome Biol.">
        <title>SKESA: strategic k-mer extension for scrupulous assemblies.</title>
        <authorList>
            <person name="Souvorov A."/>
            <person name="Agarwala R."/>
            <person name="Lipman D.J."/>
        </authorList>
    </citation>
    <scope>NUCLEOTIDE SEQUENCE</scope>
    <source>
        <strain evidence="1">Salmonella enterica subsp. enterica</strain>
    </source>
</reference>
<protein>
    <submittedName>
        <fullName evidence="1">Aconitate hydratase</fullName>
    </submittedName>
</protein>
<feature type="non-terminal residue" evidence="1">
    <location>
        <position position="1"/>
    </location>
</feature>
<evidence type="ECO:0000313" key="1">
    <source>
        <dbReference type="EMBL" id="HAD2721390.1"/>
    </source>
</evidence>
<sequence length="22" mass="2488">LNFDQLSQYTEKADGVIFQTAV</sequence>
<accession>A0A712CSR0</accession>
<proteinExistence type="predicted"/>
<dbReference type="AlphaFoldDB" id="A0A712CSR0"/>